<name>J5T2B6_TRIAS</name>
<evidence type="ECO:0000313" key="7">
    <source>
        <dbReference type="EMBL" id="EJT48796.1"/>
    </source>
</evidence>
<reference evidence="7 8" key="1">
    <citation type="journal article" date="2012" name="Eukaryot. Cell">
        <title>Draft genome sequence of CBS 2479, the standard type strain of Trichosporon asahii.</title>
        <authorList>
            <person name="Yang R.Y."/>
            <person name="Li H.T."/>
            <person name="Zhu H."/>
            <person name="Zhou G.P."/>
            <person name="Wang M."/>
            <person name="Wang L."/>
        </authorList>
    </citation>
    <scope>NUCLEOTIDE SEQUENCE [LARGE SCALE GENOMIC DNA]</scope>
    <source>
        <strain evidence="8">ATCC 90039 / CBS 2479 / JCM 2466 / KCTC 7840 / NCYC 2677 / UAMH 7654</strain>
    </source>
</reference>
<dbReference type="GO" id="GO:0005886">
    <property type="term" value="C:plasma membrane"/>
    <property type="evidence" value="ECO:0007669"/>
    <property type="project" value="TreeGrafter"/>
</dbReference>
<sequence length="410" mass="45336">MFWLAINSWSGGQFVQLMIIAIWPSYARLPNAVPASQGATTSDFLSFFIFWVIQLPFIFIHPSKLKLVFNIKAAVVPVVAIGTLIWAVKIAGPQAGPILRASRNRAPAGKLRFIAFCTSATAVQGTWATLSLNIGDFSRYCRSPRSNWIQIFAFPLINTTVSLCAAISATCAYAVYNEDLYQPYDILAKWNTSPGGRAAMFLGSLAWALSNVTNNITANSISAANDLCSLAPKHVNIKRGQLVAVTVGVWAFVPWKILASAENFLAFMSSYSIVLAPIAMLMVIDFYVVKKKKFNIYEMYKPFGIYRYTKGWNWRAYVALACTVAPNMPGMVHAIDPTTEIGNIKYVYMVSNLVAYAIVIPVYLLLNKIWPAPETIVDEPVHDIIDDKDEFDSHSDISPAQSGFLDEKAV</sequence>
<dbReference type="PANTHER" id="PTHR30618:SF0">
    <property type="entry name" value="PURINE-URACIL PERMEASE NCS1"/>
    <property type="match status" value="1"/>
</dbReference>
<organism evidence="7 8">
    <name type="scientific">Trichosporon asahii var. asahii (strain ATCC 90039 / CBS 2479 / JCM 2466 / KCTC 7840 / NBRC 103889/ NCYC 2677 / UAMH 7654)</name>
    <name type="common">Yeast</name>
    <dbReference type="NCBI Taxonomy" id="1186058"/>
    <lineage>
        <taxon>Eukaryota</taxon>
        <taxon>Fungi</taxon>
        <taxon>Dikarya</taxon>
        <taxon>Basidiomycota</taxon>
        <taxon>Agaricomycotina</taxon>
        <taxon>Tremellomycetes</taxon>
        <taxon>Trichosporonales</taxon>
        <taxon>Trichosporonaceae</taxon>
        <taxon>Trichosporon</taxon>
    </lineage>
</organism>
<dbReference type="Pfam" id="PF02133">
    <property type="entry name" value="Transp_cyt_pur"/>
    <property type="match status" value="1"/>
</dbReference>
<feature type="transmembrane region" description="Helical" evidence="6">
    <location>
        <begin position="148"/>
        <end position="176"/>
    </location>
</feature>
<feature type="transmembrane region" description="Helical" evidence="6">
    <location>
        <begin position="109"/>
        <end position="128"/>
    </location>
</feature>
<dbReference type="HOGENOM" id="CLU_021555_5_1_1"/>
<dbReference type="KEGG" id="tasa:A1Q1_02131"/>
<evidence type="ECO:0008006" key="9">
    <source>
        <dbReference type="Google" id="ProtNLM"/>
    </source>
</evidence>
<evidence type="ECO:0000256" key="5">
    <source>
        <dbReference type="ARBA" id="ARBA00023136"/>
    </source>
</evidence>
<evidence type="ECO:0000256" key="2">
    <source>
        <dbReference type="ARBA" id="ARBA00008974"/>
    </source>
</evidence>
<evidence type="ECO:0000256" key="6">
    <source>
        <dbReference type="SAM" id="Phobius"/>
    </source>
</evidence>
<dbReference type="GeneID" id="25985645"/>
<evidence type="ECO:0000256" key="3">
    <source>
        <dbReference type="ARBA" id="ARBA00022692"/>
    </source>
</evidence>
<feature type="transmembrane region" description="Helical" evidence="6">
    <location>
        <begin position="264"/>
        <end position="289"/>
    </location>
</feature>
<feature type="transmembrane region" description="Helical" evidence="6">
    <location>
        <begin position="316"/>
        <end position="335"/>
    </location>
</feature>
<feature type="transmembrane region" description="Helical" evidence="6">
    <location>
        <begin position="347"/>
        <end position="366"/>
    </location>
</feature>
<gene>
    <name evidence="7" type="ORF">A1Q1_02131</name>
</gene>
<keyword evidence="3 6" id="KW-0812">Transmembrane</keyword>
<feature type="transmembrane region" description="Helical" evidence="6">
    <location>
        <begin position="67"/>
        <end position="88"/>
    </location>
</feature>
<dbReference type="PANTHER" id="PTHR30618">
    <property type="entry name" value="NCS1 FAMILY PURINE/PYRIMIDINE TRANSPORTER"/>
    <property type="match status" value="1"/>
</dbReference>
<keyword evidence="5 6" id="KW-0472">Membrane</keyword>
<dbReference type="InterPro" id="IPR045225">
    <property type="entry name" value="Uracil/uridine/allantoin_perm"/>
</dbReference>
<feature type="transmembrane region" description="Helical" evidence="6">
    <location>
        <begin position="6"/>
        <end position="23"/>
    </location>
</feature>
<evidence type="ECO:0000256" key="1">
    <source>
        <dbReference type="ARBA" id="ARBA00004141"/>
    </source>
</evidence>
<dbReference type="RefSeq" id="XP_014180551.1">
    <property type="nucleotide sequence ID" value="XM_014325076.1"/>
</dbReference>
<comment type="subcellular location">
    <subcellularLocation>
        <location evidence="1">Membrane</location>
        <topology evidence="1">Multi-pass membrane protein</topology>
    </subcellularLocation>
</comment>
<comment type="caution">
    <text evidence="7">The sequence shown here is derived from an EMBL/GenBank/DDBJ whole genome shotgun (WGS) entry which is preliminary data.</text>
</comment>
<dbReference type="OrthoDB" id="2018619at2759"/>
<dbReference type="InterPro" id="IPR001248">
    <property type="entry name" value="Pur-cyt_permease"/>
</dbReference>
<keyword evidence="4 6" id="KW-1133">Transmembrane helix</keyword>
<dbReference type="VEuPathDB" id="FungiDB:A1Q1_02131"/>
<evidence type="ECO:0000256" key="4">
    <source>
        <dbReference type="ARBA" id="ARBA00022989"/>
    </source>
</evidence>
<dbReference type="GO" id="GO:0015205">
    <property type="term" value="F:nucleobase transmembrane transporter activity"/>
    <property type="evidence" value="ECO:0007669"/>
    <property type="project" value="TreeGrafter"/>
</dbReference>
<dbReference type="AlphaFoldDB" id="J5T2B6"/>
<dbReference type="Proteomes" id="UP000002748">
    <property type="component" value="Unassembled WGS sequence"/>
</dbReference>
<dbReference type="Gene3D" id="1.10.4160.10">
    <property type="entry name" value="Hydantoin permease"/>
    <property type="match status" value="1"/>
</dbReference>
<dbReference type="EMBL" id="ALBS01000190">
    <property type="protein sequence ID" value="EJT48796.1"/>
    <property type="molecule type" value="Genomic_DNA"/>
</dbReference>
<proteinExistence type="inferred from homology"/>
<protein>
    <recommendedName>
        <fullName evidence="9">Uracil transporter FurD</fullName>
    </recommendedName>
</protein>
<accession>J5T2B6</accession>
<evidence type="ECO:0000313" key="8">
    <source>
        <dbReference type="Proteomes" id="UP000002748"/>
    </source>
</evidence>
<feature type="transmembrane region" description="Helical" evidence="6">
    <location>
        <begin position="44"/>
        <end position="61"/>
    </location>
</feature>
<comment type="similarity">
    <text evidence="2">Belongs to the purine-cytosine permease (2.A.39) family.</text>
</comment>